<dbReference type="Gene3D" id="1.10.10.60">
    <property type="entry name" value="Homeodomain-like"/>
    <property type="match status" value="1"/>
</dbReference>
<reference evidence="1 2" key="1">
    <citation type="submission" date="2016-01" db="EMBL/GenBank/DDBJ databases">
        <authorList>
            <person name="Brown R."/>
        </authorList>
    </citation>
    <scope>NUCLEOTIDE SEQUENCE [LARGE SCALE GENOMIC DNA]</scope>
    <source>
        <strain evidence="1">Sporomusa sphaeroides DSM 2875</strain>
    </source>
</reference>
<name>A0ABM9VZS5_9FIRM</name>
<accession>A0ABM9VZS5</accession>
<evidence type="ECO:0000313" key="1">
    <source>
        <dbReference type="EMBL" id="CVK18407.1"/>
    </source>
</evidence>
<gene>
    <name evidence="1" type="ORF">SSPH_01045</name>
</gene>
<keyword evidence="2" id="KW-1185">Reference proteome</keyword>
<evidence type="ECO:0008006" key="3">
    <source>
        <dbReference type="Google" id="ProtNLM"/>
    </source>
</evidence>
<dbReference type="Proteomes" id="UP000245702">
    <property type="component" value="Unassembled WGS sequence"/>
</dbReference>
<dbReference type="EMBL" id="FCOW01000004">
    <property type="protein sequence ID" value="CVK18407.1"/>
    <property type="molecule type" value="Genomic_DNA"/>
</dbReference>
<dbReference type="RefSeq" id="WP_075756343.1">
    <property type="nucleotide sequence ID" value="NZ_CP146991.1"/>
</dbReference>
<comment type="caution">
    <text evidence="1">The sequence shown here is derived from an EMBL/GenBank/DDBJ whole genome shotgun (WGS) entry which is preliminary data.</text>
</comment>
<evidence type="ECO:0000313" key="2">
    <source>
        <dbReference type="Proteomes" id="UP000245702"/>
    </source>
</evidence>
<sequence length="180" mass="19875">MPYSSPIHPKLTVQQLNAIDLLASGVGVVKTAEVLGVNRHTITRWKTRNPFFMAQLNSRRKELWSEAHERLRGMVTKSLDVMEAALDSGDSRIAVEVLKAVNIYGGVPAPQGGTSVDAVMVEKAEQYAKELLYGHPTGDPQSQALYGSKMLPIMTAEVFQDMRDNIEKYTGDDEDEPVNS</sequence>
<dbReference type="Pfam" id="PF13384">
    <property type="entry name" value="HTH_23"/>
    <property type="match status" value="1"/>
</dbReference>
<protein>
    <recommendedName>
        <fullName evidence="3">Homeodomain phBC6A51-type domain-containing protein</fullName>
    </recommendedName>
</protein>
<organism evidence="1 2">
    <name type="scientific">Sporomusa sphaeroides DSM 2875</name>
    <dbReference type="NCBI Taxonomy" id="1337886"/>
    <lineage>
        <taxon>Bacteria</taxon>
        <taxon>Bacillati</taxon>
        <taxon>Bacillota</taxon>
        <taxon>Negativicutes</taxon>
        <taxon>Selenomonadales</taxon>
        <taxon>Sporomusaceae</taxon>
        <taxon>Sporomusa</taxon>
    </lineage>
</organism>
<proteinExistence type="predicted"/>